<evidence type="ECO:0000313" key="1">
    <source>
        <dbReference type="EMBL" id="GGN06857.1"/>
    </source>
</evidence>
<dbReference type="Proteomes" id="UP000632339">
    <property type="component" value="Unassembled WGS sequence"/>
</dbReference>
<organism evidence="1 2">
    <name type="scientific">Dyadobacter beijingensis</name>
    <dbReference type="NCBI Taxonomy" id="365489"/>
    <lineage>
        <taxon>Bacteria</taxon>
        <taxon>Pseudomonadati</taxon>
        <taxon>Bacteroidota</taxon>
        <taxon>Cytophagia</taxon>
        <taxon>Cytophagales</taxon>
        <taxon>Spirosomataceae</taxon>
        <taxon>Dyadobacter</taxon>
    </lineage>
</organism>
<protein>
    <submittedName>
        <fullName evidence="1">Uncharacterized protein</fullName>
    </submittedName>
</protein>
<evidence type="ECO:0000313" key="2">
    <source>
        <dbReference type="Proteomes" id="UP000632339"/>
    </source>
</evidence>
<name>A0ABQ2IDR5_9BACT</name>
<gene>
    <name evidence="1" type="ORF">GCM10010967_47800</name>
</gene>
<sequence>MLNKLGERIIATFLNGGITRCSKNQINLTIGIILPPLKRKQYDLSFTNSNEISQTKIKAHY</sequence>
<reference evidence="2" key="1">
    <citation type="journal article" date="2019" name="Int. J. Syst. Evol. Microbiol.">
        <title>The Global Catalogue of Microorganisms (GCM) 10K type strain sequencing project: providing services to taxonomists for standard genome sequencing and annotation.</title>
        <authorList>
            <consortium name="The Broad Institute Genomics Platform"/>
            <consortium name="The Broad Institute Genome Sequencing Center for Infectious Disease"/>
            <person name="Wu L."/>
            <person name="Ma J."/>
        </authorList>
    </citation>
    <scope>NUCLEOTIDE SEQUENCE [LARGE SCALE GENOMIC DNA]</scope>
    <source>
        <strain evidence="2">CGMCC 1.6375</strain>
    </source>
</reference>
<keyword evidence="2" id="KW-1185">Reference proteome</keyword>
<accession>A0ABQ2IDR5</accession>
<proteinExistence type="predicted"/>
<comment type="caution">
    <text evidence="1">The sequence shown here is derived from an EMBL/GenBank/DDBJ whole genome shotgun (WGS) entry which is preliminary data.</text>
</comment>
<dbReference type="EMBL" id="BMLI01000002">
    <property type="protein sequence ID" value="GGN06857.1"/>
    <property type="molecule type" value="Genomic_DNA"/>
</dbReference>